<comment type="caution">
    <text evidence="1">The sequence shown here is derived from an EMBL/GenBank/DDBJ whole genome shotgun (WGS) entry which is preliminary data.</text>
</comment>
<evidence type="ECO:0000313" key="2">
    <source>
        <dbReference type="Proteomes" id="UP000730739"/>
    </source>
</evidence>
<dbReference type="InterPro" id="IPR043129">
    <property type="entry name" value="ATPase_NBD"/>
</dbReference>
<dbReference type="Proteomes" id="UP000730739">
    <property type="component" value="Unassembled WGS sequence"/>
</dbReference>
<dbReference type="SUPFAM" id="SSF53067">
    <property type="entry name" value="Actin-like ATPase domain"/>
    <property type="match status" value="1"/>
</dbReference>
<evidence type="ECO:0000313" key="1">
    <source>
        <dbReference type="EMBL" id="MBP2235129.1"/>
    </source>
</evidence>
<reference evidence="1 2" key="1">
    <citation type="submission" date="2021-03" db="EMBL/GenBank/DDBJ databases">
        <title>Genomic Encyclopedia of Type Strains, Phase IV (KMG-IV): sequencing the most valuable type-strain genomes for metagenomic binning, comparative biology and taxonomic classification.</title>
        <authorList>
            <person name="Goeker M."/>
        </authorList>
    </citation>
    <scope>NUCLEOTIDE SEQUENCE [LARGE SCALE GENOMIC DNA]</scope>
    <source>
        <strain evidence="1 2">DSM 13372</strain>
    </source>
</reference>
<sequence>MASALGIDFGTTNSVLAVAEGASTRTVVMESPAGKAYSTRTALSFLKGSGPLPLR</sequence>
<gene>
    <name evidence="1" type="ORF">J2Z31_001621</name>
</gene>
<accession>A0ABS4QXA7</accession>
<keyword evidence="2" id="KW-1185">Reference proteome</keyword>
<name>A0ABS4QXA7_9HYPH</name>
<dbReference type="Gene3D" id="3.30.420.40">
    <property type="match status" value="1"/>
</dbReference>
<protein>
    <submittedName>
        <fullName evidence="1">Molecular chaperone DnaK (HSP70)</fullName>
    </submittedName>
</protein>
<dbReference type="EMBL" id="JAGILA010000002">
    <property type="protein sequence ID" value="MBP2235129.1"/>
    <property type="molecule type" value="Genomic_DNA"/>
</dbReference>
<organism evidence="1 2">
    <name type="scientific">Sinorhizobium kostiense</name>
    <dbReference type="NCBI Taxonomy" id="76747"/>
    <lineage>
        <taxon>Bacteria</taxon>
        <taxon>Pseudomonadati</taxon>
        <taxon>Pseudomonadota</taxon>
        <taxon>Alphaproteobacteria</taxon>
        <taxon>Hyphomicrobiales</taxon>
        <taxon>Rhizobiaceae</taxon>
        <taxon>Sinorhizobium/Ensifer group</taxon>
        <taxon>Sinorhizobium</taxon>
    </lineage>
</organism>
<proteinExistence type="predicted"/>